<feature type="compositionally biased region" description="Polar residues" evidence="5">
    <location>
        <begin position="149"/>
        <end position="162"/>
    </location>
</feature>
<dbReference type="VEuPathDB" id="FungiDB:BTJ68_07198"/>
<keyword evidence="2 6" id="KW-0812">Transmembrane</keyword>
<evidence type="ECO:0000256" key="1">
    <source>
        <dbReference type="ARBA" id="ARBA00004141"/>
    </source>
</evidence>
<comment type="subcellular location">
    <subcellularLocation>
        <location evidence="1">Membrane</location>
        <topology evidence="1">Multi-pass membrane protein</topology>
    </subcellularLocation>
</comment>
<feature type="transmembrane region" description="Helical" evidence="6">
    <location>
        <begin position="444"/>
        <end position="465"/>
    </location>
</feature>
<dbReference type="Pfam" id="PF13813">
    <property type="entry name" value="MBOAT_2"/>
    <property type="match status" value="1"/>
</dbReference>
<dbReference type="AlphaFoldDB" id="A0A3M6YI43"/>
<organism evidence="8 9">
    <name type="scientific">Hortaea werneckii</name>
    <name type="common">Black yeast</name>
    <name type="synonym">Cladosporium werneckii</name>
    <dbReference type="NCBI Taxonomy" id="91943"/>
    <lineage>
        <taxon>Eukaryota</taxon>
        <taxon>Fungi</taxon>
        <taxon>Dikarya</taxon>
        <taxon>Ascomycota</taxon>
        <taxon>Pezizomycotina</taxon>
        <taxon>Dothideomycetes</taxon>
        <taxon>Dothideomycetidae</taxon>
        <taxon>Mycosphaerellales</taxon>
        <taxon>Teratosphaeriaceae</taxon>
        <taxon>Hortaea</taxon>
    </lineage>
</organism>
<gene>
    <name evidence="8" type="ORF">D0868_07880</name>
</gene>
<dbReference type="Proteomes" id="UP000282582">
    <property type="component" value="Unassembled WGS sequence"/>
</dbReference>
<evidence type="ECO:0000256" key="2">
    <source>
        <dbReference type="ARBA" id="ARBA00022692"/>
    </source>
</evidence>
<feature type="transmembrane region" description="Helical" evidence="6">
    <location>
        <begin position="285"/>
        <end position="309"/>
    </location>
</feature>
<evidence type="ECO:0000256" key="6">
    <source>
        <dbReference type="SAM" id="Phobius"/>
    </source>
</evidence>
<keyword evidence="3 6" id="KW-1133">Transmembrane helix</keyword>
<feature type="domain" description="Wax synthase" evidence="7">
    <location>
        <begin position="318"/>
        <end position="387"/>
    </location>
</feature>
<evidence type="ECO:0000256" key="5">
    <source>
        <dbReference type="SAM" id="MobiDB-lite"/>
    </source>
</evidence>
<proteinExistence type="predicted"/>
<name>A0A3M6YI43_HORWE</name>
<sequence length="504" mass="56678">MTIMMASMQQAVAFYDHLTHHIVPGPQTISYLVPLVLLPTALLIPRSTLSRCQNILLFMPIITACIVHACWAMGGVDVISVDVLLWSLLLLVLQDPWKDFRWVVRKDNGQKFKRSDTQISASNPGRTLPKAQQAIKEVSTSERTALLQPANSGEATEATQAKNKPHSHVHQHISKHTYPESFYERLQWVGTLLVSIRLNNWKISTPSHDRKQPPTPAFQDRLSFVLYTLFCFMRGYFVLDLTRAYISYDPYFTDPHIPVRSPLPYGDVDGLPAQFVRAMVTGAQAWALISQMFYLPCLLPVGLHALGLLSDEWSPHLWPSYFGSPEAIFLHGVRGFWGKYWHQTMRWSVAGPGYAVADALQLKAGGVVRYSLITLVAFGLSGTVHMGLVPPQPLHATVSANVIRLYVAGFFWTQPIAMLVETLGAKIMSCVTGLSFWQKGAGRLIRLLVNGMWVLMWFTFTMSLLSEAGKQMGYWRVWTVPSSIWQGLRGEGWVAWPVLNDLRS</sequence>
<comment type="caution">
    <text evidence="8">The sequence shown here is derived from an EMBL/GenBank/DDBJ whole genome shotgun (WGS) entry which is preliminary data.</text>
</comment>
<accession>A0A3M6YI43</accession>
<keyword evidence="4 6" id="KW-0472">Membrane</keyword>
<evidence type="ECO:0000313" key="8">
    <source>
        <dbReference type="EMBL" id="RMY02629.1"/>
    </source>
</evidence>
<feature type="transmembrane region" description="Helical" evidence="6">
    <location>
        <begin position="370"/>
        <end position="390"/>
    </location>
</feature>
<dbReference type="InterPro" id="IPR032805">
    <property type="entry name" value="Wax_synthase_dom"/>
</dbReference>
<evidence type="ECO:0000313" key="9">
    <source>
        <dbReference type="Proteomes" id="UP000282582"/>
    </source>
</evidence>
<evidence type="ECO:0000256" key="4">
    <source>
        <dbReference type="ARBA" id="ARBA00023136"/>
    </source>
</evidence>
<dbReference type="GO" id="GO:0016020">
    <property type="term" value="C:membrane"/>
    <property type="evidence" value="ECO:0007669"/>
    <property type="project" value="UniProtKB-SubCell"/>
</dbReference>
<evidence type="ECO:0000259" key="7">
    <source>
        <dbReference type="Pfam" id="PF13813"/>
    </source>
</evidence>
<feature type="transmembrane region" description="Helical" evidence="6">
    <location>
        <begin position="224"/>
        <end position="246"/>
    </location>
</feature>
<feature type="transmembrane region" description="Helical" evidence="6">
    <location>
        <begin position="402"/>
        <end position="423"/>
    </location>
</feature>
<feature type="region of interest" description="Disordered" evidence="5">
    <location>
        <begin position="147"/>
        <end position="170"/>
    </location>
</feature>
<feature type="transmembrane region" description="Helical" evidence="6">
    <location>
        <begin position="56"/>
        <end position="74"/>
    </location>
</feature>
<evidence type="ECO:0000256" key="3">
    <source>
        <dbReference type="ARBA" id="ARBA00022989"/>
    </source>
</evidence>
<dbReference type="EMBL" id="QWIK01000670">
    <property type="protein sequence ID" value="RMY02629.1"/>
    <property type="molecule type" value="Genomic_DNA"/>
</dbReference>
<reference evidence="8 9" key="1">
    <citation type="journal article" date="2018" name="BMC Genomics">
        <title>Genomic evidence for intraspecific hybridization in a clonal and extremely halotolerant yeast.</title>
        <authorList>
            <person name="Gostincar C."/>
            <person name="Stajich J.E."/>
            <person name="Zupancic J."/>
            <person name="Zalar P."/>
            <person name="Gunde-Cimerman N."/>
        </authorList>
    </citation>
    <scope>NUCLEOTIDE SEQUENCE [LARGE SCALE GENOMIC DNA]</scope>
    <source>
        <strain evidence="8 9">EXF-6654</strain>
    </source>
</reference>
<protein>
    <recommendedName>
        <fullName evidence="7">Wax synthase domain-containing protein</fullName>
    </recommendedName>
</protein>